<evidence type="ECO:0000256" key="1">
    <source>
        <dbReference type="ARBA" id="ARBA00022450"/>
    </source>
</evidence>
<gene>
    <name evidence="7" type="ORF">QF035_009449</name>
</gene>
<dbReference type="Proteomes" id="UP001230328">
    <property type="component" value="Unassembled WGS sequence"/>
</dbReference>
<dbReference type="InterPro" id="IPR036736">
    <property type="entry name" value="ACP-like_sf"/>
</dbReference>
<dbReference type="PROSITE" id="PS52004">
    <property type="entry name" value="KS3_2"/>
    <property type="match status" value="1"/>
</dbReference>
<accession>A0ABU0T8I6</accession>
<comment type="caution">
    <text evidence="7">The sequence shown here is derived from an EMBL/GenBank/DDBJ whole genome shotgun (WGS) entry which is preliminary data.</text>
</comment>
<keyword evidence="8" id="KW-1185">Reference proteome</keyword>
<dbReference type="InterPro" id="IPR020806">
    <property type="entry name" value="PKS_PP-bd"/>
</dbReference>
<dbReference type="SMART" id="SM01294">
    <property type="entry name" value="PKS_PP_betabranch"/>
    <property type="match status" value="1"/>
</dbReference>
<dbReference type="Pfam" id="PF02801">
    <property type="entry name" value="Ketoacyl-synt_C"/>
    <property type="match status" value="1"/>
</dbReference>
<dbReference type="SUPFAM" id="SSF53901">
    <property type="entry name" value="Thiolase-like"/>
    <property type="match status" value="1"/>
</dbReference>
<dbReference type="PROSITE" id="PS50075">
    <property type="entry name" value="CARRIER"/>
    <property type="match status" value="1"/>
</dbReference>
<feature type="domain" description="Carrier" evidence="5">
    <location>
        <begin position="1"/>
        <end position="76"/>
    </location>
</feature>
<dbReference type="InterPro" id="IPR032821">
    <property type="entry name" value="PKS_assoc"/>
</dbReference>
<reference evidence="7 8" key="1">
    <citation type="submission" date="2023-07" db="EMBL/GenBank/DDBJ databases">
        <title>Comparative genomics of wheat-associated soil bacteria to identify genetic determinants of phenazine resistance.</title>
        <authorList>
            <person name="Mouncey N."/>
        </authorList>
    </citation>
    <scope>NUCLEOTIDE SEQUENCE [LARGE SCALE GENOMIC DNA]</scope>
    <source>
        <strain evidence="7 8">V2I4</strain>
    </source>
</reference>
<dbReference type="GO" id="GO:0016740">
    <property type="term" value="F:transferase activity"/>
    <property type="evidence" value="ECO:0007669"/>
    <property type="project" value="UniProtKB-KW"/>
</dbReference>
<dbReference type="PROSITE" id="PS00606">
    <property type="entry name" value="KS3_1"/>
    <property type="match status" value="1"/>
</dbReference>
<dbReference type="EMBL" id="JAUSZI010000002">
    <property type="protein sequence ID" value="MDQ1031867.1"/>
    <property type="molecule type" value="Genomic_DNA"/>
</dbReference>
<dbReference type="InterPro" id="IPR014030">
    <property type="entry name" value="Ketoacyl_synth_N"/>
</dbReference>
<evidence type="ECO:0000256" key="3">
    <source>
        <dbReference type="ARBA" id="ARBA00022679"/>
    </source>
</evidence>
<sequence>MTELRQWLVERLARLCATEADRIDVDRPFREYGLTSRNLVALSGQLAQFLGRAVAPTIIWEHPTVRRLTDHLDGTAQPASKLRHGEAATTVRPGETADRALAVVGIGCRLPGGISTPDGLWEFLRAGGDAVRRVPEDRWEAYRLASPAHATVLDRTTQFGGFLDDIDGFDAEFFGISPAESAEMDPQQRMFLEVAWESLEHAGIPADTLAGSRTGVFVGASGDDFARRRMEDLQGINGWSLPGTTLSVIANRLSYVLDLCGPSLTVDTACSSSLVALHLAAQSLLTGESELAIVGGVNVLLSPGGTVYADQASASSPTGRCRPFDADADGIVRGEGCVSVVLKRYGDAVRDGDRVLSLVRATAMNQDGRSNGLTAPSPAAQEALLAQVYASAGIPSTAVAYVEAHGTGTRLGDPIEAGALGNVLGRDRPQAAPLLIGSVKSNLGHLEAAAGLVGLVKNILALHHGRIPPTLHYTRPNPAIELTGLGMEVVSRLTEWPAGDGERVAGVSSFGIGGTNAHAVLSDLPRPVRP</sequence>
<dbReference type="InterPro" id="IPR050091">
    <property type="entry name" value="PKS_NRPS_Biosynth_Enz"/>
</dbReference>
<keyword evidence="2" id="KW-0597">Phosphoprotein</keyword>
<dbReference type="Pfam" id="PF00109">
    <property type="entry name" value="ketoacyl-synt"/>
    <property type="match status" value="1"/>
</dbReference>
<organism evidence="7 8">
    <name type="scientific">Streptomyces umbrinus</name>
    <dbReference type="NCBI Taxonomy" id="67370"/>
    <lineage>
        <taxon>Bacteria</taxon>
        <taxon>Bacillati</taxon>
        <taxon>Actinomycetota</taxon>
        <taxon>Actinomycetes</taxon>
        <taxon>Kitasatosporales</taxon>
        <taxon>Streptomycetaceae</taxon>
        <taxon>Streptomyces</taxon>
        <taxon>Streptomyces phaeochromogenes group</taxon>
    </lineage>
</organism>
<feature type="domain" description="Ketosynthase family 3 (KS3)" evidence="6">
    <location>
        <begin position="98"/>
        <end position="523"/>
    </location>
</feature>
<dbReference type="SMART" id="SM00825">
    <property type="entry name" value="PKS_KS"/>
    <property type="match status" value="1"/>
</dbReference>
<dbReference type="InterPro" id="IPR014031">
    <property type="entry name" value="Ketoacyl_synth_C"/>
</dbReference>
<dbReference type="Pfam" id="PF16197">
    <property type="entry name" value="KAsynt_C_assoc"/>
    <property type="match status" value="1"/>
</dbReference>
<dbReference type="InterPro" id="IPR018201">
    <property type="entry name" value="Ketoacyl_synth_AS"/>
</dbReference>
<dbReference type="Pfam" id="PF00550">
    <property type="entry name" value="PP-binding"/>
    <property type="match status" value="1"/>
</dbReference>
<dbReference type="Gene3D" id="1.10.1200.10">
    <property type="entry name" value="ACP-like"/>
    <property type="match status" value="1"/>
</dbReference>
<dbReference type="InterPro" id="IPR016039">
    <property type="entry name" value="Thiolase-like"/>
</dbReference>
<evidence type="ECO:0000313" key="8">
    <source>
        <dbReference type="Proteomes" id="UP001230328"/>
    </source>
</evidence>
<dbReference type="CDD" id="cd00833">
    <property type="entry name" value="PKS"/>
    <property type="match status" value="1"/>
</dbReference>
<name>A0ABU0T8I6_9ACTN</name>
<evidence type="ECO:0000256" key="2">
    <source>
        <dbReference type="ARBA" id="ARBA00022553"/>
    </source>
</evidence>
<keyword evidence="1" id="KW-0596">Phosphopantetheine</keyword>
<evidence type="ECO:0000256" key="4">
    <source>
        <dbReference type="ARBA" id="ARBA00023315"/>
    </source>
</evidence>
<evidence type="ECO:0000259" key="5">
    <source>
        <dbReference type="PROSITE" id="PS50075"/>
    </source>
</evidence>
<keyword evidence="4" id="KW-0012">Acyltransferase</keyword>
<dbReference type="PANTHER" id="PTHR43775">
    <property type="entry name" value="FATTY ACID SYNTHASE"/>
    <property type="match status" value="1"/>
</dbReference>
<dbReference type="InterPro" id="IPR009081">
    <property type="entry name" value="PP-bd_ACP"/>
</dbReference>
<dbReference type="SMART" id="SM00823">
    <property type="entry name" value="PKS_PP"/>
    <property type="match status" value="1"/>
</dbReference>
<dbReference type="Gene3D" id="3.40.47.10">
    <property type="match status" value="1"/>
</dbReference>
<protein>
    <submittedName>
        <fullName evidence="7">Acyl transferase domain-containing protein</fullName>
    </submittedName>
</protein>
<proteinExistence type="predicted"/>
<evidence type="ECO:0000259" key="6">
    <source>
        <dbReference type="PROSITE" id="PS52004"/>
    </source>
</evidence>
<dbReference type="InterPro" id="IPR020841">
    <property type="entry name" value="PKS_Beta-ketoAc_synthase_dom"/>
</dbReference>
<keyword evidence="3 7" id="KW-0808">Transferase</keyword>
<evidence type="ECO:0000313" key="7">
    <source>
        <dbReference type="EMBL" id="MDQ1031867.1"/>
    </source>
</evidence>
<dbReference type="PANTHER" id="PTHR43775:SF37">
    <property type="entry name" value="SI:DKEY-61P9.11"/>
    <property type="match status" value="1"/>
</dbReference>
<dbReference type="SUPFAM" id="SSF47336">
    <property type="entry name" value="ACP-like"/>
    <property type="match status" value="1"/>
</dbReference>
<dbReference type="RefSeq" id="WP_307528294.1">
    <property type="nucleotide sequence ID" value="NZ_JAUSZI010000002.1"/>
</dbReference>